<evidence type="ECO:0000313" key="7">
    <source>
        <dbReference type="EMBL" id="VAX13004.1"/>
    </source>
</evidence>
<sequence length="78" mass="8350">MEVFTYEFMQRAFLVGIATGLMLSILSVIVVLKKISFIGVGISHSTFSGLAIATYLSLPVLPLAFVSALIVSLLIGFI</sequence>
<evidence type="ECO:0000256" key="1">
    <source>
        <dbReference type="ARBA" id="ARBA00004141"/>
    </source>
</evidence>
<evidence type="ECO:0000256" key="3">
    <source>
        <dbReference type="ARBA" id="ARBA00022692"/>
    </source>
</evidence>
<evidence type="ECO:0000256" key="6">
    <source>
        <dbReference type="SAM" id="Phobius"/>
    </source>
</evidence>
<protein>
    <recommendedName>
        <fullName evidence="8">Metal ABC transporter permease</fullName>
    </recommendedName>
</protein>
<proteinExistence type="inferred from homology"/>
<keyword evidence="4 6" id="KW-1133">Transmembrane helix</keyword>
<dbReference type="GO" id="GO:0055085">
    <property type="term" value="P:transmembrane transport"/>
    <property type="evidence" value="ECO:0007669"/>
    <property type="project" value="InterPro"/>
</dbReference>
<comment type="similarity">
    <text evidence="2">Belongs to the ABC-3 integral membrane protein family.</text>
</comment>
<dbReference type="InterPro" id="IPR001626">
    <property type="entry name" value="ABC_TroCD"/>
</dbReference>
<evidence type="ECO:0000256" key="4">
    <source>
        <dbReference type="ARBA" id="ARBA00022989"/>
    </source>
</evidence>
<feature type="transmembrane region" description="Helical" evidence="6">
    <location>
        <begin position="12"/>
        <end position="32"/>
    </location>
</feature>
<dbReference type="AlphaFoldDB" id="A0A3B1BMF5"/>
<dbReference type="GO" id="GO:0043190">
    <property type="term" value="C:ATP-binding cassette (ABC) transporter complex"/>
    <property type="evidence" value="ECO:0007669"/>
    <property type="project" value="InterPro"/>
</dbReference>
<dbReference type="SUPFAM" id="SSF81345">
    <property type="entry name" value="ABC transporter involved in vitamin B12 uptake, BtuC"/>
    <property type="match status" value="1"/>
</dbReference>
<dbReference type="GO" id="GO:0010043">
    <property type="term" value="P:response to zinc ion"/>
    <property type="evidence" value="ECO:0007669"/>
    <property type="project" value="TreeGrafter"/>
</dbReference>
<dbReference type="EMBL" id="UOFZ01000082">
    <property type="protein sequence ID" value="VAX13004.1"/>
    <property type="molecule type" value="Genomic_DNA"/>
</dbReference>
<evidence type="ECO:0000256" key="5">
    <source>
        <dbReference type="ARBA" id="ARBA00023136"/>
    </source>
</evidence>
<name>A0A3B1BMF5_9ZZZZ</name>
<dbReference type="PANTHER" id="PTHR30477:SF0">
    <property type="entry name" value="METAL TRANSPORT SYSTEM MEMBRANE PROTEIN TM_0125-RELATED"/>
    <property type="match status" value="1"/>
</dbReference>
<comment type="subcellular location">
    <subcellularLocation>
        <location evidence="1">Membrane</location>
        <topology evidence="1">Multi-pass membrane protein</topology>
    </subcellularLocation>
</comment>
<evidence type="ECO:0008006" key="8">
    <source>
        <dbReference type="Google" id="ProtNLM"/>
    </source>
</evidence>
<organism evidence="7">
    <name type="scientific">hydrothermal vent metagenome</name>
    <dbReference type="NCBI Taxonomy" id="652676"/>
    <lineage>
        <taxon>unclassified sequences</taxon>
        <taxon>metagenomes</taxon>
        <taxon>ecological metagenomes</taxon>
    </lineage>
</organism>
<reference evidence="7" key="1">
    <citation type="submission" date="2018-06" db="EMBL/GenBank/DDBJ databases">
        <authorList>
            <person name="Zhirakovskaya E."/>
        </authorList>
    </citation>
    <scope>NUCLEOTIDE SEQUENCE</scope>
</reference>
<feature type="non-terminal residue" evidence="7">
    <location>
        <position position="78"/>
    </location>
</feature>
<dbReference type="InterPro" id="IPR037294">
    <property type="entry name" value="ABC_BtuC-like"/>
</dbReference>
<keyword evidence="5 6" id="KW-0472">Membrane</keyword>
<feature type="transmembrane region" description="Helical" evidence="6">
    <location>
        <begin position="52"/>
        <end position="77"/>
    </location>
</feature>
<evidence type="ECO:0000256" key="2">
    <source>
        <dbReference type="ARBA" id="ARBA00008034"/>
    </source>
</evidence>
<keyword evidence="3 6" id="KW-0812">Transmembrane</keyword>
<gene>
    <name evidence="7" type="ORF">MNBD_GAMMA24-1068</name>
</gene>
<dbReference type="Pfam" id="PF00950">
    <property type="entry name" value="ABC-3"/>
    <property type="match status" value="1"/>
</dbReference>
<dbReference type="PANTHER" id="PTHR30477">
    <property type="entry name" value="ABC-TRANSPORTER METAL-BINDING PROTEIN"/>
    <property type="match status" value="1"/>
</dbReference>
<accession>A0A3B1BMF5</accession>